<dbReference type="Pfam" id="PF24032">
    <property type="entry name" value="YQBQ"/>
    <property type="match status" value="1"/>
</dbReference>
<sequence length="347" mass="38926">MITKFRILDHVRQDGHEAKDIVKNLKWQTDLNFSAGQLTFDLVKAGTPIVPAQGAIVDFAWDNTNIFWGFVFKSEYKGDNTVSVTAYDFMRYLKSEGSIVFQSHTLADRVTEVCRRDGVPFRIVNRPSYRVPAEVCDGKTGFDMIKSAIDKTYTATGQRYVLSTNYKIVELRKAPFFNKQELVIDSRTTMTDYTYTESIDNAANVVQVVHKDQKKSQTKTATASSTTGDDPKTTSFTVATVRGNTIKQWGQMIKVENAKEKANFAQMVQQAKDKLKELNQIEKTLTVDCIGEPSLVPGSGANVYIKDLGLTWKNCPILKATHNFGVDYTCSLEMKVGNKWQENGSTS</sequence>
<dbReference type="EMBL" id="CAKE01000009">
    <property type="protein sequence ID" value="CCI81735.1"/>
    <property type="molecule type" value="Genomic_DNA"/>
</dbReference>
<gene>
    <name evidence="4" type="ORF">BN55_00070</name>
</gene>
<name>I7KH14_9LACO</name>
<dbReference type="SUPFAM" id="SSF69279">
    <property type="entry name" value="Phage tail proteins"/>
    <property type="match status" value="1"/>
</dbReference>
<dbReference type="RefSeq" id="WP_008470604.1">
    <property type="nucleotide sequence ID" value="NZ_AYZP01000002.1"/>
</dbReference>
<organism evidence="4 5">
    <name type="scientific">Lactobacillus hominis DSM 23910 = CRBIP 24.179</name>
    <dbReference type="NCBI Taxonomy" id="1423758"/>
    <lineage>
        <taxon>Bacteria</taxon>
        <taxon>Bacillati</taxon>
        <taxon>Bacillota</taxon>
        <taxon>Bacilli</taxon>
        <taxon>Lactobacillales</taxon>
        <taxon>Lactobacillaceae</taxon>
        <taxon>Lactobacillus</taxon>
    </lineage>
</organism>
<evidence type="ECO:0000256" key="2">
    <source>
        <dbReference type="SAM" id="MobiDB-lite"/>
    </source>
</evidence>
<dbReference type="OrthoDB" id="1698671at2"/>
<dbReference type="Proteomes" id="UP000009320">
    <property type="component" value="Unassembled WGS sequence"/>
</dbReference>
<dbReference type="InterPro" id="IPR056937">
    <property type="entry name" value="YqbQ/XkdQ"/>
</dbReference>
<dbReference type="PATRIC" id="fig|1423758.3.peg.1069"/>
<evidence type="ECO:0000313" key="4">
    <source>
        <dbReference type="EMBL" id="CCI81735.1"/>
    </source>
</evidence>
<proteinExistence type="predicted"/>
<reference evidence="4 5" key="1">
    <citation type="submission" date="2012-06" db="EMBL/GenBank/DDBJ databases">
        <title>Draft Genome Sequence of Lactobacillus hominis Strain CRBIP 24.179T, isolated from human intestine.</title>
        <authorList>
            <person name="Cousin S."/>
            <person name="Ma L."/>
            <person name="Bizet C."/>
            <person name="Loux V."/>
            <person name="Bouchier C."/>
            <person name="Clermont D."/>
            <person name="Creno S."/>
        </authorList>
    </citation>
    <scope>NUCLEOTIDE SEQUENCE [LARGE SCALE GENOMIC DNA]</scope>
    <source>
        <strain evidence="5">CRBIP 24.179T</strain>
    </source>
</reference>
<feature type="coiled-coil region" evidence="1">
    <location>
        <begin position="261"/>
        <end position="288"/>
    </location>
</feature>
<dbReference type="AlphaFoldDB" id="I7KH14"/>
<accession>I7KH14</accession>
<evidence type="ECO:0000256" key="1">
    <source>
        <dbReference type="SAM" id="Coils"/>
    </source>
</evidence>
<dbReference type="eggNOG" id="COG4193">
    <property type="taxonomic scope" value="Bacteria"/>
</dbReference>
<keyword evidence="5" id="KW-1185">Reference proteome</keyword>
<dbReference type="GeneID" id="82846975"/>
<feature type="compositionally biased region" description="Low complexity" evidence="2">
    <location>
        <begin position="218"/>
        <end position="227"/>
    </location>
</feature>
<dbReference type="STRING" id="1423758.FC41_GL001059"/>
<evidence type="ECO:0000313" key="5">
    <source>
        <dbReference type="Proteomes" id="UP000009320"/>
    </source>
</evidence>
<comment type="caution">
    <text evidence="4">The sequence shown here is derived from an EMBL/GenBank/DDBJ whole genome shotgun (WGS) entry which is preliminary data.</text>
</comment>
<feature type="region of interest" description="Disordered" evidence="2">
    <location>
        <begin position="211"/>
        <end position="235"/>
    </location>
</feature>
<protein>
    <recommendedName>
        <fullName evidence="3">YqbQ/XkdQ domain-containing protein</fullName>
    </recommendedName>
</protein>
<evidence type="ECO:0000259" key="3">
    <source>
        <dbReference type="Pfam" id="PF24032"/>
    </source>
</evidence>
<keyword evidence="1" id="KW-0175">Coiled coil</keyword>
<feature type="domain" description="YqbQ/XkdQ" evidence="3">
    <location>
        <begin position="26"/>
        <end position="335"/>
    </location>
</feature>